<sequence>MASSFFTQAQQDRIVQAIRDAEKNTSGEIKVHIEKECSGDVMTHAKEVFLLLKLHETSLRNGVLFYLALESHKFAILGDEGIDKVVPANFWQEIKQAMRSQFKQGLITEGLCQGIRMAGHELKAHFPYQANDKNELSDDISFGDSKG</sequence>
<dbReference type="RefSeq" id="WP_302038404.1">
    <property type="nucleotide sequence ID" value="NZ_JAUKPO010000007.1"/>
</dbReference>
<dbReference type="Proteomes" id="UP001168528">
    <property type="component" value="Unassembled WGS sequence"/>
</dbReference>
<reference evidence="2" key="1">
    <citation type="submission" date="2023-07" db="EMBL/GenBank/DDBJ databases">
        <title>The genome sequence of Rhodocytophaga aerolata KACC 12507.</title>
        <authorList>
            <person name="Zhang X."/>
        </authorList>
    </citation>
    <scope>NUCLEOTIDE SEQUENCE</scope>
    <source>
        <strain evidence="2">KACC 12507</strain>
    </source>
</reference>
<evidence type="ECO:0000313" key="2">
    <source>
        <dbReference type="EMBL" id="MDO1447601.1"/>
    </source>
</evidence>
<dbReference type="Pfam" id="PF04536">
    <property type="entry name" value="TPM_phosphatase"/>
    <property type="match status" value="1"/>
</dbReference>
<feature type="domain" description="TPM" evidence="1">
    <location>
        <begin position="4"/>
        <end position="118"/>
    </location>
</feature>
<evidence type="ECO:0000259" key="1">
    <source>
        <dbReference type="Pfam" id="PF04536"/>
    </source>
</evidence>
<dbReference type="PANTHER" id="PTHR30373:SF8">
    <property type="entry name" value="BLL7265 PROTEIN"/>
    <property type="match status" value="1"/>
</dbReference>
<dbReference type="PANTHER" id="PTHR30373">
    <property type="entry name" value="UPF0603 PROTEIN YGCG"/>
    <property type="match status" value="1"/>
</dbReference>
<keyword evidence="3" id="KW-1185">Reference proteome</keyword>
<comment type="caution">
    <text evidence="2">The sequence shown here is derived from an EMBL/GenBank/DDBJ whole genome shotgun (WGS) entry which is preliminary data.</text>
</comment>
<dbReference type="EMBL" id="JAUKPO010000007">
    <property type="protein sequence ID" value="MDO1447601.1"/>
    <property type="molecule type" value="Genomic_DNA"/>
</dbReference>
<dbReference type="Gene3D" id="3.10.310.50">
    <property type="match status" value="1"/>
</dbReference>
<gene>
    <name evidence="2" type="ORF">Q0590_15130</name>
</gene>
<evidence type="ECO:0000313" key="3">
    <source>
        <dbReference type="Proteomes" id="UP001168528"/>
    </source>
</evidence>
<protein>
    <submittedName>
        <fullName evidence="2">TPM domain-containing protein</fullName>
    </submittedName>
</protein>
<organism evidence="2 3">
    <name type="scientific">Rhodocytophaga aerolata</name>
    <dbReference type="NCBI Taxonomy" id="455078"/>
    <lineage>
        <taxon>Bacteria</taxon>
        <taxon>Pseudomonadati</taxon>
        <taxon>Bacteroidota</taxon>
        <taxon>Cytophagia</taxon>
        <taxon>Cytophagales</taxon>
        <taxon>Rhodocytophagaceae</taxon>
        <taxon>Rhodocytophaga</taxon>
    </lineage>
</organism>
<dbReference type="InterPro" id="IPR007621">
    <property type="entry name" value="TPM_dom"/>
</dbReference>
<name>A0ABT8R670_9BACT</name>
<proteinExistence type="predicted"/>
<accession>A0ABT8R670</accession>